<dbReference type="GO" id="GO:0016787">
    <property type="term" value="F:hydrolase activity"/>
    <property type="evidence" value="ECO:0007669"/>
    <property type="project" value="UniProtKB-KW"/>
</dbReference>
<dbReference type="InterPro" id="IPR050300">
    <property type="entry name" value="GDXG_lipolytic_enzyme"/>
</dbReference>
<dbReference type="STRING" id="322104.A3LN06"/>
<evidence type="ECO:0000313" key="2">
    <source>
        <dbReference type="EMBL" id="ABN64246.1"/>
    </source>
</evidence>
<dbReference type="InterPro" id="IPR019436">
    <property type="entry name" value="Say1-like"/>
</dbReference>
<dbReference type="EMBL" id="CP000496">
    <property type="protein sequence ID" value="ABN64246.1"/>
    <property type="molecule type" value="Genomic_DNA"/>
</dbReference>
<dbReference type="InParanoid" id="A3LN06"/>
<dbReference type="SUPFAM" id="SSF53474">
    <property type="entry name" value="alpha/beta-Hydrolases"/>
    <property type="match status" value="1"/>
</dbReference>
<evidence type="ECO:0000256" key="1">
    <source>
        <dbReference type="ARBA" id="ARBA00022801"/>
    </source>
</evidence>
<dbReference type="KEGG" id="pic:PICST_81480"/>
<evidence type="ECO:0000313" key="3">
    <source>
        <dbReference type="Proteomes" id="UP000002258"/>
    </source>
</evidence>
<keyword evidence="3" id="KW-1185">Reference proteome</keyword>
<dbReference type="Gene3D" id="3.40.50.1820">
    <property type="entry name" value="alpha/beta hydrolase"/>
    <property type="match status" value="1"/>
</dbReference>
<dbReference type="InterPro" id="IPR029058">
    <property type="entry name" value="AB_hydrolase_fold"/>
</dbReference>
<reference evidence="2 3" key="1">
    <citation type="journal article" date="2007" name="Nat. Biotechnol.">
        <title>Genome sequence of the lignocellulose-bioconverting and xylose-fermenting yeast Pichia stipitis.</title>
        <authorList>
            <person name="Jeffries T.W."/>
            <person name="Grigoriev I.V."/>
            <person name="Grimwood J."/>
            <person name="Laplaza J.M."/>
            <person name="Aerts A."/>
            <person name="Salamov A."/>
            <person name="Schmutz J."/>
            <person name="Lindquist E."/>
            <person name="Dehal P."/>
            <person name="Shapiro H."/>
            <person name="Jin Y.S."/>
            <person name="Passoth V."/>
            <person name="Richardson P.M."/>
        </authorList>
    </citation>
    <scope>NUCLEOTIDE SEQUENCE [LARGE SCALE GENOMIC DNA]</scope>
    <source>
        <strain evidence="3">ATCC 58785 / CBS 6054 / NBRC 10063 / NRRL Y-11545</strain>
    </source>
</reference>
<dbReference type="PANTHER" id="PTHR48081:SF31">
    <property type="entry name" value="STERYL ACETYL HYDROLASE MUG81-RELATED"/>
    <property type="match status" value="1"/>
</dbReference>
<dbReference type="Proteomes" id="UP000002258">
    <property type="component" value="Chromosome 2"/>
</dbReference>
<sequence length="390" mass="44570">MITPGFVWKVITIPITALKTFLQYFTVGTVYQRTSHEFKSSLWKNIHLAIECHLAGNLHKVDVQTFVYRPVSEVFKQFENNPMVAGLNNFGKKLEERSYWIVQNEAEGPEKEDVIVYLHGGGYLLNIFESQFVTFIAFYYSLPEETRKKTSILIVDYSLTLHDHIYPTQLWETLRAYNELLSNGYKNIHLVGDSAGTHLALSVSRYISYPEESAKQFALFPQFDFNFSRQPFPQPKSLVLISPWVEPCTAPVEPTKHGVDTTGDLGARDTLMGDYYTGDLDREVINNFLTFTNTNFDEHWAKVDPINNGNTLVIEGEREILRDSVEEFLQIINKNGKVDYQVDKGGIHAGMVYVEALDYLGDSGAKRALAGDFEDKFSYNTISKFYAERI</sequence>
<gene>
    <name evidence="2" type="primary">ACD3</name>
    <name evidence="2" type="ORF">PICST_81480</name>
</gene>
<keyword evidence="1" id="KW-0378">Hydrolase</keyword>
<protein>
    <submittedName>
        <fullName evidence="2">Arylacetamide deacetylase</fullName>
    </submittedName>
</protein>
<organism evidence="2 3">
    <name type="scientific">Scheffersomyces stipitis (strain ATCC 58785 / CBS 6054 / NBRC 10063 / NRRL Y-11545)</name>
    <name type="common">Yeast</name>
    <name type="synonym">Pichia stipitis</name>
    <dbReference type="NCBI Taxonomy" id="322104"/>
    <lineage>
        <taxon>Eukaryota</taxon>
        <taxon>Fungi</taxon>
        <taxon>Dikarya</taxon>
        <taxon>Ascomycota</taxon>
        <taxon>Saccharomycotina</taxon>
        <taxon>Pichiomycetes</taxon>
        <taxon>Debaryomycetaceae</taxon>
        <taxon>Scheffersomyces</taxon>
    </lineage>
</organism>
<dbReference type="ESTHER" id="picst-a3ln06">
    <property type="family name" value="Steryl_acetyl_hydrolase"/>
</dbReference>
<name>A3LN06_PICST</name>
<dbReference type="RefSeq" id="XP_001382275.1">
    <property type="nucleotide sequence ID" value="XM_001382238.1"/>
</dbReference>
<dbReference type="OrthoDB" id="2152029at2759"/>
<dbReference type="HOGENOM" id="CLU_713702_0_0_1"/>
<dbReference type="eggNOG" id="ENOG502SBSE">
    <property type="taxonomic scope" value="Eukaryota"/>
</dbReference>
<accession>A3LN06</accession>
<dbReference type="PANTHER" id="PTHR48081">
    <property type="entry name" value="AB HYDROLASE SUPERFAMILY PROTEIN C4A8.06C"/>
    <property type="match status" value="1"/>
</dbReference>
<proteinExistence type="predicted"/>
<dbReference type="AlphaFoldDB" id="A3LN06"/>
<dbReference type="OMA" id="PWVQPCT"/>
<dbReference type="GeneID" id="4836710"/>
<dbReference type="Pfam" id="PF10340">
    <property type="entry name" value="Say1_Mug180"/>
    <property type="match status" value="1"/>
</dbReference>